<dbReference type="EMBL" id="CAKXZT010000152">
    <property type="protein sequence ID" value="CAH2407048.1"/>
    <property type="molecule type" value="Genomic_DNA"/>
</dbReference>
<proteinExistence type="predicted"/>
<sequence>MNEGNKVTAYGNAEYVIHPGSTRQIDALQFEAAFDEGRKLLSIGNREPNMAYLAFKYRIGAQDMMSQKEETEIRLYPLIPQ</sequence>
<evidence type="ECO:0000313" key="2">
    <source>
        <dbReference type="Proteomes" id="UP001153050"/>
    </source>
</evidence>
<reference evidence="1 2" key="1">
    <citation type="submission" date="2022-03" db="EMBL/GenBank/DDBJ databases">
        <authorList>
            <person name="Brunel B."/>
        </authorList>
    </citation>
    <scope>NUCLEOTIDE SEQUENCE [LARGE SCALE GENOMIC DNA]</scope>
    <source>
        <strain evidence="1">STM5069sample</strain>
    </source>
</reference>
<evidence type="ECO:0000313" key="1">
    <source>
        <dbReference type="EMBL" id="CAH2407048.1"/>
    </source>
</evidence>
<comment type="caution">
    <text evidence="1">The sequence shown here is derived from an EMBL/GenBank/DDBJ whole genome shotgun (WGS) entry which is preliminary data.</text>
</comment>
<organism evidence="1 2">
    <name type="scientific">Mesorhizobium escarrei</name>
    <dbReference type="NCBI Taxonomy" id="666018"/>
    <lineage>
        <taxon>Bacteria</taxon>
        <taxon>Pseudomonadati</taxon>
        <taxon>Pseudomonadota</taxon>
        <taxon>Alphaproteobacteria</taxon>
        <taxon>Hyphomicrobiales</taxon>
        <taxon>Phyllobacteriaceae</taxon>
        <taxon>Mesorhizobium</taxon>
    </lineage>
</organism>
<name>A0ABN8KC79_9HYPH</name>
<accession>A0ABN8KC79</accession>
<dbReference type="Proteomes" id="UP001153050">
    <property type="component" value="Unassembled WGS sequence"/>
</dbReference>
<gene>
    <name evidence="1" type="ORF">MES5069_550112</name>
</gene>
<keyword evidence="2" id="KW-1185">Reference proteome</keyword>
<protein>
    <submittedName>
        <fullName evidence="1">Uncharacterized protein</fullName>
    </submittedName>
</protein>